<dbReference type="RefSeq" id="WP_266283191.1">
    <property type="nucleotide sequence ID" value="NZ_JAPKNF010000002.1"/>
</dbReference>
<proteinExistence type="predicted"/>
<dbReference type="CDD" id="cd04301">
    <property type="entry name" value="NAT_SF"/>
    <property type="match status" value="1"/>
</dbReference>
<keyword evidence="3" id="KW-1185">Reference proteome</keyword>
<accession>A0ABU0M9K7</accession>
<dbReference type="SUPFAM" id="SSF55729">
    <property type="entry name" value="Acyl-CoA N-acyltransferases (Nat)"/>
    <property type="match status" value="1"/>
</dbReference>
<comment type="caution">
    <text evidence="2">The sequence shown here is derived from an EMBL/GenBank/DDBJ whole genome shotgun (WGS) entry which is preliminary data.</text>
</comment>
<protein>
    <submittedName>
        <fullName evidence="2">N-acetyltransferase YhbS</fullName>
    </submittedName>
</protein>
<evidence type="ECO:0000313" key="3">
    <source>
        <dbReference type="Proteomes" id="UP001223743"/>
    </source>
</evidence>
<feature type="domain" description="N-acetyltransferase" evidence="1">
    <location>
        <begin position="2"/>
        <end position="143"/>
    </location>
</feature>
<dbReference type="Pfam" id="PF13508">
    <property type="entry name" value="Acetyltransf_7"/>
    <property type="match status" value="1"/>
</dbReference>
<organism evidence="2 3">
    <name type="scientific">Kaistia geumhonensis</name>
    <dbReference type="NCBI Taxonomy" id="410839"/>
    <lineage>
        <taxon>Bacteria</taxon>
        <taxon>Pseudomonadati</taxon>
        <taxon>Pseudomonadota</taxon>
        <taxon>Alphaproteobacteria</taxon>
        <taxon>Hyphomicrobiales</taxon>
        <taxon>Kaistiaceae</taxon>
        <taxon>Kaistia</taxon>
    </lineage>
</organism>
<reference evidence="2 3" key="1">
    <citation type="submission" date="2023-07" db="EMBL/GenBank/DDBJ databases">
        <title>Genomic Encyclopedia of Type Strains, Phase IV (KMG-IV): sequencing the most valuable type-strain genomes for metagenomic binning, comparative biology and taxonomic classification.</title>
        <authorList>
            <person name="Goeker M."/>
        </authorList>
    </citation>
    <scope>NUCLEOTIDE SEQUENCE [LARGE SCALE GENOMIC DNA]</scope>
    <source>
        <strain evidence="2 3">B1-1</strain>
    </source>
</reference>
<evidence type="ECO:0000313" key="2">
    <source>
        <dbReference type="EMBL" id="MDQ0517485.1"/>
    </source>
</evidence>
<sequence>MILIGAEAPAEAGAREFLLDRTMGPDRFLKSSERIREGRLPADGLALVARDGDALVGSVRLWNVSAGGRDALLLGPLAVAPECQGEGVGSRLMRTALSRAGVLGHKAVILVGDAAYYTRFGFSLAPTRRLLMPGPVDRNRFLALELAEGALAGAAGMLEPTGAFATPSIVGPDFGAPAFGAPDFGTPEPVRLAA</sequence>
<dbReference type="Gene3D" id="3.40.630.30">
    <property type="match status" value="1"/>
</dbReference>
<dbReference type="EMBL" id="JAUSWJ010000001">
    <property type="protein sequence ID" value="MDQ0517485.1"/>
    <property type="molecule type" value="Genomic_DNA"/>
</dbReference>
<dbReference type="InterPro" id="IPR000182">
    <property type="entry name" value="GNAT_dom"/>
</dbReference>
<dbReference type="Proteomes" id="UP001223743">
    <property type="component" value="Unassembled WGS sequence"/>
</dbReference>
<name>A0ABU0M9K7_9HYPH</name>
<dbReference type="InterPro" id="IPR016181">
    <property type="entry name" value="Acyl_CoA_acyltransferase"/>
</dbReference>
<dbReference type="PROSITE" id="PS51186">
    <property type="entry name" value="GNAT"/>
    <property type="match status" value="1"/>
</dbReference>
<gene>
    <name evidence="2" type="ORF">QO015_003098</name>
</gene>
<evidence type="ECO:0000259" key="1">
    <source>
        <dbReference type="PROSITE" id="PS51186"/>
    </source>
</evidence>